<feature type="transmembrane region" description="Helical" evidence="1">
    <location>
        <begin position="76"/>
        <end position="96"/>
    </location>
</feature>
<sequence>MLRPTALHASCTIPLALTKINRNQTDTYKSHQKINNSTTMNRKAKLSLAFGIFMAFTLTINGFIKGELETSEDIKTHLIAVLAAGIACGGLLYFFVKDSQVDKIWGKEKEE</sequence>
<keyword evidence="1" id="KW-0472">Membrane</keyword>
<organism evidence="2 3">
    <name type="scientific">Rufibacter tibetensis</name>
    <dbReference type="NCBI Taxonomy" id="512763"/>
    <lineage>
        <taxon>Bacteria</taxon>
        <taxon>Pseudomonadati</taxon>
        <taxon>Bacteroidota</taxon>
        <taxon>Cytophagia</taxon>
        <taxon>Cytophagales</taxon>
        <taxon>Hymenobacteraceae</taxon>
        <taxon>Rufibacter</taxon>
    </lineage>
</organism>
<evidence type="ECO:0000313" key="2">
    <source>
        <dbReference type="EMBL" id="ALJ00740.1"/>
    </source>
</evidence>
<dbReference type="Proteomes" id="UP000061382">
    <property type="component" value="Chromosome"/>
</dbReference>
<keyword evidence="1" id="KW-0812">Transmembrane</keyword>
<evidence type="ECO:0000313" key="3">
    <source>
        <dbReference type="Proteomes" id="UP000061382"/>
    </source>
</evidence>
<protein>
    <submittedName>
        <fullName evidence="2">Uncharacterized protein</fullName>
    </submittedName>
</protein>
<dbReference type="KEGG" id="rti:DC20_19340"/>
<gene>
    <name evidence="2" type="ORF">DC20_19340</name>
</gene>
<proteinExistence type="predicted"/>
<name>A0A0P0CVL6_9BACT</name>
<dbReference type="EMBL" id="CP012643">
    <property type="protein sequence ID" value="ALJ00740.1"/>
    <property type="molecule type" value="Genomic_DNA"/>
</dbReference>
<dbReference type="AlphaFoldDB" id="A0A0P0CVL6"/>
<dbReference type="PATRIC" id="fig|512763.3.peg.4241"/>
<accession>A0A0P0CVL6</accession>
<keyword evidence="3" id="KW-1185">Reference proteome</keyword>
<feature type="transmembrane region" description="Helical" evidence="1">
    <location>
        <begin position="46"/>
        <end position="64"/>
    </location>
</feature>
<reference evidence="2 3" key="1">
    <citation type="submission" date="2015-08" db="EMBL/GenBank/DDBJ databases">
        <title>Complete genome sequence of Rufibacter tibetensis strain 1351t, a radiation-resistant bacterium from tibet plateau.</title>
        <authorList>
            <person name="Dai J."/>
        </authorList>
    </citation>
    <scope>NUCLEOTIDE SEQUENCE [LARGE SCALE GENOMIC DNA]</scope>
    <source>
        <strain evidence="2 3">1351</strain>
    </source>
</reference>
<keyword evidence="1" id="KW-1133">Transmembrane helix</keyword>
<dbReference type="STRING" id="512763.DC20_19340"/>
<evidence type="ECO:0000256" key="1">
    <source>
        <dbReference type="SAM" id="Phobius"/>
    </source>
</evidence>